<feature type="domain" description="Myb-like" evidence="8">
    <location>
        <begin position="102"/>
        <end position="153"/>
    </location>
</feature>
<comment type="subcellular location">
    <subcellularLocation>
        <location evidence="1">Nucleus</location>
    </subcellularLocation>
</comment>
<evidence type="ECO:0000256" key="7">
    <source>
        <dbReference type="SAM" id="MobiDB-lite"/>
    </source>
</evidence>
<dbReference type="SMART" id="SM00717">
    <property type="entry name" value="SANT"/>
    <property type="match status" value="2"/>
</dbReference>
<evidence type="ECO:0000259" key="8">
    <source>
        <dbReference type="PROSITE" id="PS50090"/>
    </source>
</evidence>
<organism evidence="10 11">
    <name type="scientific">Microthlaspi erraticum</name>
    <dbReference type="NCBI Taxonomy" id="1685480"/>
    <lineage>
        <taxon>Eukaryota</taxon>
        <taxon>Viridiplantae</taxon>
        <taxon>Streptophyta</taxon>
        <taxon>Embryophyta</taxon>
        <taxon>Tracheophyta</taxon>
        <taxon>Spermatophyta</taxon>
        <taxon>Magnoliopsida</taxon>
        <taxon>eudicotyledons</taxon>
        <taxon>Gunneridae</taxon>
        <taxon>Pentapetalae</taxon>
        <taxon>rosids</taxon>
        <taxon>malvids</taxon>
        <taxon>Brassicales</taxon>
        <taxon>Brassicaceae</taxon>
        <taxon>Coluteocarpeae</taxon>
        <taxon>Microthlaspi</taxon>
    </lineage>
</organism>
<keyword evidence="11" id="KW-1185">Reference proteome</keyword>
<feature type="region of interest" description="Disordered" evidence="7">
    <location>
        <begin position="268"/>
        <end position="293"/>
    </location>
</feature>
<feature type="domain" description="HTH myb-type" evidence="9">
    <location>
        <begin position="102"/>
        <end position="157"/>
    </location>
</feature>
<evidence type="ECO:0000256" key="6">
    <source>
        <dbReference type="ARBA" id="ARBA00023242"/>
    </source>
</evidence>
<dbReference type="InterPro" id="IPR017930">
    <property type="entry name" value="Myb_dom"/>
</dbReference>
<dbReference type="OrthoDB" id="2143914at2759"/>
<keyword evidence="2" id="KW-0677">Repeat</keyword>
<evidence type="ECO:0000313" key="10">
    <source>
        <dbReference type="EMBL" id="CAA7046609.1"/>
    </source>
</evidence>
<accession>A0A6D2KES0</accession>
<dbReference type="PROSITE" id="PS50090">
    <property type="entry name" value="MYB_LIKE"/>
    <property type="match status" value="2"/>
</dbReference>
<dbReference type="PANTHER" id="PTHR45614">
    <property type="entry name" value="MYB PROTEIN-RELATED"/>
    <property type="match status" value="1"/>
</dbReference>
<dbReference type="InterPro" id="IPR001005">
    <property type="entry name" value="SANT/Myb"/>
</dbReference>
<evidence type="ECO:0000313" key="11">
    <source>
        <dbReference type="Proteomes" id="UP000467841"/>
    </source>
</evidence>
<keyword evidence="5" id="KW-0804">Transcription</keyword>
<keyword evidence="4" id="KW-0238">DNA-binding</keyword>
<name>A0A6D2KES0_9BRAS</name>
<feature type="region of interest" description="Disordered" evidence="7">
    <location>
        <begin position="1"/>
        <end position="25"/>
    </location>
</feature>
<dbReference type="FunFam" id="1.10.10.60:FF:000010">
    <property type="entry name" value="Transcriptional activator Myb isoform A"/>
    <property type="match status" value="1"/>
</dbReference>
<evidence type="ECO:0000256" key="5">
    <source>
        <dbReference type="ARBA" id="ARBA00023163"/>
    </source>
</evidence>
<keyword evidence="6" id="KW-0539">Nucleus</keyword>
<dbReference type="PROSITE" id="PS51294">
    <property type="entry name" value="HTH_MYB"/>
    <property type="match status" value="2"/>
</dbReference>
<dbReference type="InterPro" id="IPR009057">
    <property type="entry name" value="Homeodomain-like_sf"/>
</dbReference>
<evidence type="ECO:0000256" key="3">
    <source>
        <dbReference type="ARBA" id="ARBA00023015"/>
    </source>
</evidence>
<dbReference type="InterPro" id="IPR050560">
    <property type="entry name" value="MYB_TF"/>
</dbReference>
<proteinExistence type="predicted"/>
<dbReference type="GO" id="GO:0000978">
    <property type="term" value="F:RNA polymerase II cis-regulatory region sequence-specific DNA binding"/>
    <property type="evidence" value="ECO:0007669"/>
    <property type="project" value="TreeGrafter"/>
</dbReference>
<reference evidence="10" key="1">
    <citation type="submission" date="2020-01" db="EMBL/GenBank/DDBJ databases">
        <authorList>
            <person name="Mishra B."/>
        </authorList>
    </citation>
    <scope>NUCLEOTIDE SEQUENCE [LARGE SCALE GENOMIC DNA]</scope>
</reference>
<dbReference type="EMBL" id="CACVBM020001351">
    <property type="protein sequence ID" value="CAA7046609.1"/>
    <property type="molecule type" value="Genomic_DNA"/>
</dbReference>
<dbReference type="AlphaFoldDB" id="A0A6D2KES0"/>
<feature type="domain" description="Myb-like" evidence="8">
    <location>
        <begin position="154"/>
        <end position="204"/>
    </location>
</feature>
<gene>
    <name evidence="10" type="ORF">MERR_LOCUS33844</name>
</gene>
<comment type="caution">
    <text evidence="10">The sequence shown here is derived from an EMBL/GenBank/DDBJ whole genome shotgun (WGS) entry which is preliminary data.</text>
</comment>
<protein>
    <submittedName>
        <fullName evidence="10">Uncharacterized protein</fullName>
    </submittedName>
</protein>
<evidence type="ECO:0000259" key="9">
    <source>
        <dbReference type="PROSITE" id="PS51294"/>
    </source>
</evidence>
<keyword evidence="3" id="KW-0805">Transcription regulation</keyword>
<dbReference type="Gene3D" id="1.10.10.60">
    <property type="entry name" value="Homeodomain-like"/>
    <property type="match status" value="2"/>
</dbReference>
<dbReference type="GO" id="GO:0000981">
    <property type="term" value="F:DNA-binding transcription factor activity, RNA polymerase II-specific"/>
    <property type="evidence" value="ECO:0007669"/>
    <property type="project" value="TreeGrafter"/>
</dbReference>
<dbReference type="Proteomes" id="UP000467841">
    <property type="component" value="Unassembled WGS sequence"/>
</dbReference>
<dbReference type="PANTHER" id="PTHR45614:SF273">
    <property type="entry name" value="MYB DOMAIN PROTEIN 100-RELATED"/>
    <property type="match status" value="1"/>
</dbReference>
<dbReference type="Pfam" id="PF13921">
    <property type="entry name" value="Myb_DNA-bind_6"/>
    <property type="match status" value="1"/>
</dbReference>
<dbReference type="SUPFAM" id="SSF46689">
    <property type="entry name" value="Homeodomain-like"/>
    <property type="match status" value="1"/>
</dbReference>
<dbReference type="CDD" id="cd00167">
    <property type="entry name" value="SANT"/>
    <property type="match status" value="2"/>
</dbReference>
<evidence type="ECO:0000256" key="4">
    <source>
        <dbReference type="ARBA" id="ARBA00023125"/>
    </source>
</evidence>
<evidence type="ECO:0000256" key="2">
    <source>
        <dbReference type="ARBA" id="ARBA00022737"/>
    </source>
</evidence>
<evidence type="ECO:0000256" key="1">
    <source>
        <dbReference type="ARBA" id="ARBA00004123"/>
    </source>
</evidence>
<sequence>MTSITSPTVDPKNVPNISHVPHDNTMWENDQNRGLIFGIESTFNLSMVESNLYVASRPMGILDAKEDIIMNGRQNNQIVIKTDQFKKNKRLHMRRGCKAMKKASIIKGQWTSEEDRLLVQLVDRHGTKKWSQIAKMLQGRVGKQCRERWHNHLRPDIKKDSWSEEEDRILIEAHKEIGNKWAEIARKLPGRTENTIKNHWNATKRRQHSRRTKGKDEISLSLGSNTLQNYIRSVTCNDDALMTATSDANVSPTTSTRGDGTEKLSLAVVSSTTSASGSTSTSGSASGSGSGVTVEYDETMTDSWMVMHGCDEVMMSEIALLEMIAHGRL</sequence>
<dbReference type="FunFam" id="1.10.10.60:FF:000381">
    <property type="entry name" value="Transcription factor MYB119"/>
    <property type="match status" value="1"/>
</dbReference>
<feature type="domain" description="HTH myb-type" evidence="9">
    <location>
        <begin position="158"/>
        <end position="208"/>
    </location>
</feature>
<dbReference type="GO" id="GO:0005634">
    <property type="term" value="C:nucleus"/>
    <property type="evidence" value="ECO:0007669"/>
    <property type="project" value="UniProtKB-SubCell"/>
</dbReference>